<name>A0A645HWT3_9ZZZZ</name>
<dbReference type="SUPFAM" id="SSF53067">
    <property type="entry name" value="Actin-like ATPase domain"/>
    <property type="match status" value="1"/>
</dbReference>
<evidence type="ECO:0008006" key="2">
    <source>
        <dbReference type="Google" id="ProtNLM"/>
    </source>
</evidence>
<sequence>MDARRNEFYNALFTVSDSKGTLVRLTPDRAISADALFDELFATGKAVLLNGDGAKKLYNIFSNKCAQEGRNFTYKLAPEHLIYQNAATVALLGEKSMSEGNKLAPAMLSPVYLRESGAERTKKSNEIGVNEK</sequence>
<gene>
    <name evidence="1" type="ORF">SDC9_190879</name>
</gene>
<dbReference type="Gene3D" id="3.30.420.40">
    <property type="match status" value="2"/>
</dbReference>
<organism evidence="1">
    <name type="scientific">bioreactor metagenome</name>
    <dbReference type="NCBI Taxonomy" id="1076179"/>
    <lineage>
        <taxon>unclassified sequences</taxon>
        <taxon>metagenomes</taxon>
        <taxon>ecological metagenomes</taxon>
    </lineage>
</organism>
<evidence type="ECO:0000313" key="1">
    <source>
        <dbReference type="EMBL" id="MPN43320.1"/>
    </source>
</evidence>
<dbReference type="InterPro" id="IPR043129">
    <property type="entry name" value="ATPase_NBD"/>
</dbReference>
<accession>A0A645HWT3</accession>
<comment type="caution">
    <text evidence="1">The sequence shown here is derived from an EMBL/GenBank/DDBJ whole genome shotgun (WGS) entry which is preliminary data.</text>
</comment>
<reference evidence="1" key="1">
    <citation type="submission" date="2019-08" db="EMBL/GenBank/DDBJ databases">
        <authorList>
            <person name="Kucharzyk K."/>
            <person name="Murdoch R.W."/>
            <person name="Higgins S."/>
            <person name="Loffler F."/>
        </authorList>
    </citation>
    <scope>NUCLEOTIDE SEQUENCE</scope>
</reference>
<dbReference type="EMBL" id="VSSQ01101653">
    <property type="protein sequence ID" value="MPN43320.1"/>
    <property type="molecule type" value="Genomic_DNA"/>
</dbReference>
<proteinExistence type="predicted"/>
<protein>
    <recommendedName>
        <fullName evidence="2">tRNA threonylcarbamoyladenosine biosynthesis protein TsaB</fullName>
    </recommendedName>
</protein>
<dbReference type="AlphaFoldDB" id="A0A645HWT3"/>